<keyword evidence="1" id="KW-0805">Transcription regulation</keyword>
<dbReference type="PRINTS" id="PR00038">
    <property type="entry name" value="HTHLUXR"/>
</dbReference>
<reference evidence="5 6" key="2">
    <citation type="journal article" date="2018" name="Int. J. Syst. Evol. Microbiol.">
        <title>Burkholderia insecticola sp. nov., a gut symbiotic bacterium of the bean bug Riptortus pedestris.</title>
        <authorList>
            <person name="Takeshita K."/>
            <person name="Tamaki H."/>
            <person name="Ohbayashi T."/>
            <person name="Meng X.-Y."/>
            <person name="Sone T."/>
            <person name="Mitani Y."/>
            <person name="Peeters C."/>
            <person name="Kikuchi Y."/>
            <person name="Vandamme P."/>
        </authorList>
    </citation>
    <scope>NUCLEOTIDE SEQUENCE [LARGE SCALE GENOMIC DNA]</scope>
    <source>
        <strain evidence="5">RPE64</strain>
        <plasmid evidence="5 6">p1</plasmid>
    </source>
</reference>
<name>R4WU68_9BURK</name>
<keyword evidence="5" id="KW-0614">Plasmid</keyword>
<dbReference type="PANTHER" id="PTHR44688:SF16">
    <property type="entry name" value="DNA-BINDING TRANSCRIPTIONAL ACTIVATOR DEVR_DOSR"/>
    <property type="match status" value="1"/>
</dbReference>
<dbReference type="Pfam" id="PF00196">
    <property type="entry name" value="GerE"/>
    <property type="match status" value="1"/>
</dbReference>
<evidence type="ECO:0000256" key="2">
    <source>
        <dbReference type="ARBA" id="ARBA00023125"/>
    </source>
</evidence>
<dbReference type="HOGENOM" id="CLU_2231496_0_0_4"/>
<dbReference type="InterPro" id="IPR036388">
    <property type="entry name" value="WH-like_DNA-bd_sf"/>
</dbReference>
<dbReference type="EMBL" id="AP013061">
    <property type="protein sequence ID" value="BAN28109.1"/>
    <property type="molecule type" value="Genomic_DNA"/>
</dbReference>
<dbReference type="Proteomes" id="UP000013966">
    <property type="component" value="Plasmid p1"/>
</dbReference>
<evidence type="ECO:0000259" key="4">
    <source>
        <dbReference type="PROSITE" id="PS50043"/>
    </source>
</evidence>
<sequence length="105" mass="11327">MIADDMTAKLIASMRALRAALAHAPTPAADPLTTCERDIMRELARGASNKAIARAPMLAESTVKIHVRNILRKLDLTSRVQVAVYAAGHDIQRNGAHALSQESTQ</sequence>
<dbReference type="AlphaFoldDB" id="R4WU68"/>
<protein>
    <submittedName>
        <fullName evidence="5">Two component transcriptional regulator LuxR family</fullName>
    </submittedName>
</protein>
<dbReference type="CDD" id="cd06170">
    <property type="entry name" value="LuxR_C_like"/>
    <property type="match status" value="1"/>
</dbReference>
<gene>
    <name evidence="5" type="ORF">BRPE64_DCDS11730</name>
</gene>
<dbReference type="InterPro" id="IPR000792">
    <property type="entry name" value="Tscrpt_reg_LuxR_C"/>
</dbReference>
<dbReference type="SMART" id="SM00421">
    <property type="entry name" value="HTH_LUXR"/>
    <property type="match status" value="1"/>
</dbReference>
<dbReference type="KEGG" id="buo:BRPE64_DCDS11730"/>
<evidence type="ECO:0000256" key="3">
    <source>
        <dbReference type="ARBA" id="ARBA00023163"/>
    </source>
</evidence>
<dbReference type="SUPFAM" id="SSF46894">
    <property type="entry name" value="C-terminal effector domain of the bipartite response regulators"/>
    <property type="match status" value="1"/>
</dbReference>
<reference evidence="5 6" key="1">
    <citation type="journal article" date="2013" name="Genome Announc.">
        <title>Complete Genome Sequence of Burkholderia sp. Strain RPE64, Bacterial Symbiont of the Bean Bug Riptortus pedestris.</title>
        <authorList>
            <person name="Shibata T.F."/>
            <person name="Maeda T."/>
            <person name="Nikoh N."/>
            <person name="Yamaguchi K."/>
            <person name="Oshima K."/>
            <person name="Hattori M."/>
            <person name="Nishiyama T."/>
            <person name="Hasebe M."/>
            <person name="Fukatsu T."/>
            <person name="Kikuchi Y."/>
            <person name="Shigenobu S."/>
        </authorList>
    </citation>
    <scope>NUCLEOTIDE SEQUENCE [LARGE SCALE GENOMIC DNA]</scope>
    <source>
        <plasmid evidence="5 6">p1</plasmid>
    </source>
</reference>
<accession>R4WU68</accession>
<dbReference type="InterPro" id="IPR016032">
    <property type="entry name" value="Sig_transdc_resp-reg_C-effctor"/>
</dbReference>
<dbReference type="GO" id="GO:0006355">
    <property type="term" value="P:regulation of DNA-templated transcription"/>
    <property type="evidence" value="ECO:0007669"/>
    <property type="project" value="InterPro"/>
</dbReference>
<dbReference type="PATRIC" id="fig|758793.3.peg.6314"/>
<proteinExistence type="predicted"/>
<dbReference type="GO" id="GO:0003677">
    <property type="term" value="F:DNA binding"/>
    <property type="evidence" value="ECO:0007669"/>
    <property type="project" value="UniProtKB-KW"/>
</dbReference>
<dbReference type="PROSITE" id="PS50043">
    <property type="entry name" value="HTH_LUXR_2"/>
    <property type="match status" value="1"/>
</dbReference>
<geneLocation type="plasmid" evidence="5 6">
    <name>p1</name>
</geneLocation>
<evidence type="ECO:0000313" key="6">
    <source>
        <dbReference type="Proteomes" id="UP000013966"/>
    </source>
</evidence>
<feature type="domain" description="HTH luxR-type" evidence="4">
    <location>
        <begin position="25"/>
        <end position="90"/>
    </location>
</feature>
<evidence type="ECO:0000313" key="5">
    <source>
        <dbReference type="EMBL" id="BAN28109.1"/>
    </source>
</evidence>
<keyword evidence="3" id="KW-0804">Transcription</keyword>
<dbReference type="PANTHER" id="PTHR44688">
    <property type="entry name" value="DNA-BINDING TRANSCRIPTIONAL ACTIVATOR DEVR_DOSR"/>
    <property type="match status" value="1"/>
</dbReference>
<evidence type="ECO:0000256" key="1">
    <source>
        <dbReference type="ARBA" id="ARBA00023015"/>
    </source>
</evidence>
<organism evidence="5 6">
    <name type="scientific">Caballeronia insecticola</name>
    <dbReference type="NCBI Taxonomy" id="758793"/>
    <lineage>
        <taxon>Bacteria</taxon>
        <taxon>Pseudomonadati</taxon>
        <taxon>Pseudomonadota</taxon>
        <taxon>Betaproteobacteria</taxon>
        <taxon>Burkholderiales</taxon>
        <taxon>Burkholderiaceae</taxon>
        <taxon>Caballeronia</taxon>
    </lineage>
</organism>
<keyword evidence="6" id="KW-1185">Reference proteome</keyword>
<keyword evidence="2" id="KW-0238">DNA-binding</keyword>
<dbReference type="Gene3D" id="1.10.10.10">
    <property type="entry name" value="Winged helix-like DNA-binding domain superfamily/Winged helix DNA-binding domain"/>
    <property type="match status" value="1"/>
</dbReference>